<dbReference type="InterPro" id="IPR008579">
    <property type="entry name" value="UGlyAH_Cupin_dom"/>
</dbReference>
<comment type="caution">
    <text evidence="2">The sequence shown here is derived from an EMBL/GenBank/DDBJ whole genome shotgun (WGS) entry which is preliminary data.</text>
</comment>
<name>A0A107FPY1_9BURK</name>
<dbReference type="Pfam" id="PF05899">
    <property type="entry name" value="Cupin_3"/>
    <property type="match status" value="1"/>
</dbReference>
<dbReference type="Gene3D" id="2.60.120.10">
    <property type="entry name" value="Jelly Rolls"/>
    <property type="match status" value="1"/>
</dbReference>
<dbReference type="EMBL" id="LPIX01000083">
    <property type="protein sequence ID" value="KWD97510.1"/>
    <property type="molecule type" value="Genomic_DNA"/>
</dbReference>
<feature type="domain" description="(S)-ureidoglycine aminohydrolase cupin" evidence="1">
    <location>
        <begin position="42"/>
        <end position="112"/>
    </location>
</feature>
<sequence length="116" mass="12247">MSIVIVSSSAQADGLVASGAVARPLSQPACETLSLEVPIEGAGANRSGLWECTPGRFERQLANAEVMHILSGACTFTPAGEAPREIRAGDTLFFPANTVGVWDIRETLRKVYVVMG</sequence>
<evidence type="ECO:0000313" key="2">
    <source>
        <dbReference type="EMBL" id="KWD97510.1"/>
    </source>
</evidence>
<dbReference type="PANTHER" id="PTHR40943">
    <property type="entry name" value="CYTOPLASMIC PROTEIN-RELATED"/>
    <property type="match status" value="1"/>
</dbReference>
<organism evidence="2 3">
    <name type="scientific">Burkholderia ubonensis</name>
    <dbReference type="NCBI Taxonomy" id="101571"/>
    <lineage>
        <taxon>Bacteria</taxon>
        <taxon>Pseudomonadati</taxon>
        <taxon>Pseudomonadota</taxon>
        <taxon>Betaproteobacteria</taxon>
        <taxon>Burkholderiales</taxon>
        <taxon>Burkholderiaceae</taxon>
        <taxon>Burkholderia</taxon>
        <taxon>Burkholderia cepacia complex</taxon>
    </lineage>
</organism>
<dbReference type="CDD" id="cd02227">
    <property type="entry name" value="cupin_TM1112-like"/>
    <property type="match status" value="1"/>
</dbReference>
<dbReference type="AlphaFoldDB" id="A0A107FPY1"/>
<dbReference type="RefSeq" id="WP_059970350.1">
    <property type="nucleotide sequence ID" value="NZ_CAJPGD010000004.1"/>
</dbReference>
<dbReference type="OrthoDB" id="9799053at2"/>
<evidence type="ECO:0000313" key="3">
    <source>
        <dbReference type="Proteomes" id="UP000062998"/>
    </source>
</evidence>
<proteinExistence type="predicted"/>
<evidence type="ECO:0000259" key="1">
    <source>
        <dbReference type="Pfam" id="PF05899"/>
    </source>
</evidence>
<protein>
    <submittedName>
        <fullName evidence="2">Cupin</fullName>
    </submittedName>
</protein>
<dbReference type="SUPFAM" id="SSF51182">
    <property type="entry name" value="RmlC-like cupins"/>
    <property type="match status" value="1"/>
</dbReference>
<dbReference type="PANTHER" id="PTHR40943:SF1">
    <property type="entry name" value="CYTOPLASMIC PROTEIN"/>
    <property type="match status" value="1"/>
</dbReference>
<reference evidence="2 3" key="1">
    <citation type="submission" date="2015-11" db="EMBL/GenBank/DDBJ databases">
        <title>Expanding the genomic diversity of Burkholderia species for the development of highly accurate diagnostics.</title>
        <authorList>
            <person name="Sahl J."/>
            <person name="Keim P."/>
            <person name="Wagner D."/>
        </authorList>
    </citation>
    <scope>NUCLEOTIDE SEQUENCE [LARGE SCALE GENOMIC DNA]</scope>
    <source>
        <strain evidence="2 3">MSMB2167WGS</strain>
    </source>
</reference>
<accession>A0A107FPY1</accession>
<gene>
    <name evidence="2" type="ORF">WL73_21325</name>
</gene>
<dbReference type="InterPro" id="IPR014710">
    <property type="entry name" value="RmlC-like_jellyroll"/>
</dbReference>
<dbReference type="InterPro" id="IPR011051">
    <property type="entry name" value="RmlC_Cupin_sf"/>
</dbReference>
<dbReference type="Proteomes" id="UP000062998">
    <property type="component" value="Unassembled WGS sequence"/>
</dbReference>